<feature type="chain" id="PRO_5047071439" description="Tetratricopeptide repeat protein" evidence="1">
    <location>
        <begin position="23"/>
        <end position="666"/>
    </location>
</feature>
<accession>A0ABW9D0S6</accession>
<dbReference type="InterPro" id="IPR011990">
    <property type="entry name" value="TPR-like_helical_dom_sf"/>
</dbReference>
<proteinExistence type="predicted"/>
<dbReference type="EMBL" id="JAQQDB010000068">
    <property type="protein sequence ID" value="MFM0523028.1"/>
    <property type="molecule type" value="Genomic_DNA"/>
</dbReference>
<keyword evidence="3" id="KW-1185">Reference proteome</keyword>
<evidence type="ECO:0008006" key="4">
    <source>
        <dbReference type="Google" id="ProtNLM"/>
    </source>
</evidence>
<evidence type="ECO:0000313" key="3">
    <source>
        <dbReference type="Proteomes" id="UP001629462"/>
    </source>
</evidence>
<feature type="signal peptide" evidence="1">
    <location>
        <begin position="1"/>
        <end position="22"/>
    </location>
</feature>
<dbReference type="Proteomes" id="UP001629462">
    <property type="component" value="Unassembled WGS sequence"/>
</dbReference>
<gene>
    <name evidence="2" type="ORF">PQR08_37015</name>
</gene>
<organism evidence="2 3">
    <name type="scientific">Caballeronia jiangsuensis</name>
    <dbReference type="NCBI Taxonomy" id="1458357"/>
    <lineage>
        <taxon>Bacteria</taxon>
        <taxon>Pseudomonadati</taxon>
        <taxon>Pseudomonadota</taxon>
        <taxon>Betaproteobacteria</taxon>
        <taxon>Burkholderiales</taxon>
        <taxon>Burkholderiaceae</taxon>
        <taxon>Caballeronia</taxon>
    </lineage>
</organism>
<reference evidence="2 3" key="1">
    <citation type="journal article" date="2024" name="Chem. Sci.">
        <title>Discovery of megapolipeptins by genome mining of a Burkholderiales bacteria collection.</title>
        <authorList>
            <person name="Paulo B.S."/>
            <person name="Recchia M.J.J."/>
            <person name="Lee S."/>
            <person name="Fergusson C.H."/>
            <person name="Romanowski S.B."/>
            <person name="Hernandez A."/>
            <person name="Krull N."/>
            <person name="Liu D.Y."/>
            <person name="Cavanagh H."/>
            <person name="Bos A."/>
            <person name="Gray C.A."/>
            <person name="Murphy B.T."/>
            <person name="Linington R.G."/>
            <person name="Eustaquio A.S."/>
        </authorList>
    </citation>
    <scope>NUCLEOTIDE SEQUENCE [LARGE SCALE GENOMIC DNA]</scope>
    <source>
        <strain evidence="2 3">RL17-374-BIF-D</strain>
    </source>
</reference>
<dbReference type="SUPFAM" id="SSF48452">
    <property type="entry name" value="TPR-like"/>
    <property type="match status" value="1"/>
</dbReference>
<dbReference type="Gene3D" id="1.25.40.10">
    <property type="entry name" value="Tetratricopeptide repeat domain"/>
    <property type="match status" value="1"/>
</dbReference>
<comment type="caution">
    <text evidence="2">The sequence shown here is derived from an EMBL/GenBank/DDBJ whole genome shotgun (WGS) entry which is preliminary data.</text>
</comment>
<sequence>MNHAPKRVLLFVVAIGVRFACAQQSAVATGGGSAINIQGNFNTVQIQVVNSDTLEILQKVSKKVGNTDVRISRLEAIAERNSKDVVKLNHQLVEKQRRLDESAHQLEDSRREAVKNEVETIGLRATAIDNVLTSARAPNSSDLARHAAAELQDGLLGPTMEFLANEEHTAVRIAESDKDRRALSYYKAALLARQQASLSSDPHQKIETYKRAMGYTPNDLRLNTELSFEQTRSGDYVGGFNTFRSKMSLVAAGMQERDTYFSREALVEYWLAAGQYATWHAGVAKDKQPATENWLVLIEFCRVMVERTSPTGGRNFWISKTEFYLYHRGNAFYYFDERPAAITALREVIKFHKEHLRSGQVDPDLLVAAYKSLANLYLKNNNRELYIASIREAIADMQTEVARAPLDDELFAYLLYFRNRLARLEMQTNLNGSIAISAETVRLAQGWKKHKIPDGSSASIEIVSAHYLLGNALERAGNRVGAAKACMSASEALDLDTPKNSQDKALLYASAKAYQCAAWNSDGEERINRYKATIVAYKRLMDNSTPSIGEISDLASSYGALGYYLSDYQNRYDEARAAYEEQVQTLLSCVQIAALADICRMKAITALLDLAQNQELFPLDQRRSFVVQASANLNAIDVNKADPELLEMIRKSLAITGSEILGVGSR</sequence>
<protein>
    <recommendedName>
        <fullName evidence="4">Tetratricopeptide repeat protein</fullName>
    </recommendedName>
</protein>
<keyword evidence="1" id="KW-0732">Signal</keyword>
<name>A0ABW9D0S6_9BURK</name>
<evidence type="ECO:0000256" key="1">
    <source>
        <dbReference type="SAM" id="SignalP"/>
    </source>
</evidence>
<dbReference type="RefSeq" id="WP_408164215.1">
    <property type="nucleotide sequence ID" value="NZ_JAQQDB010000068.1"/>
</dbReference>
<evidence type="ECO:0000313" key="2">
    <source>
        <dbReference type="EMBL" id="MFM0523028.1"/>
    </source>
</evidence>